<dbReference type="Proteomes" id="UP000316371">
    <property type="component" value="Unassembled WGS sequence"/>
</dbReference>
<gene>
    <name evidence="3" type="ORF">FNW21_10480</name>
</gene>
<dbReference type="RefSeq" id="WP_144256695.1">
    <property type="nucleotide sequence ID" value="NZ_VJZT01000010.1"/>
</dbReference>
<dbReference type="SUPFAM" id="SSF53756">
    <property type="entry name" value="UDP-Glycosyltransferase/glycogen phosphorylase"/>
    <property type="match status" value="1"/>
</dbReference>
<dbReference type="EMBL" id="VJZT01000010">
    <property type="protein sequence ID" value="TRX39009.1"/>
    <property type="molecule type" value="Genomic_DNA"/>
</dbReference>
<dbReference type="Gene3D" id="3.40.50.2000">
    <property type="entry name" value="Glycogen Phosphorylase B"/>
    <property type="match status" value="2"/>
</dbReference>
<dbReference type="AlphaFoldDB" id="A0A553E1T7"/>
<organism evidence="3 4">
    <name type="scientific">Flavobacterium restrictum</name>
    <dbReference type="NCBI Taxonomy" id="2594428"/>
    <lineage>
        <taxon>Bacteria</taxon>
        <taxon>Pseudomonadati</taxon>
        <taxon>Bacteroidota</taxon>
        <taxon>Flavobacteriia</taxon>
        <taxon>Flavobacteriales</taxon>
        <taxon>Flavobacteriaceae</taxon>
        <taxon>Flavobacterium</taxon>
    </lineage>
</organism>
<dbReference type="GO" id="GO:0008713">
    <property type="term" value="F:ADP-heptose-lipopolysaccharide heptosyltransferase activity"/>
    <property type="evidence" value="ECO:0007669"/>
    <property type="project" value="TreeGrafter"/>
</dbReference>
<sequence>MSFKIKVNTWRRAAMRGITAGIGKSNAMKTASAIDPMQIKRVLISRPNHRLGNLLLITPLVQEVTQLFPNCTIDLFIKGNLGPIVFENYKSIDQIIRLPKKHFDELGNYAKGWLQLKNKPYDLAINADKNSSSGRLSVQLAQATYKCFGDLEVDIAQQPKDYAHIAKYPVYDLRNFLTSVGMAVVKKPIPNLLLALSDVEIANGKVLLDQLVPNDKKTICLFTFATGAKCYSVAWWAVFYERIKMEFAAYNIIEVLPVENVSQIDFAAPSYYSKDIREITAFLKNTAIFIGADSGMMHLASAAQIPIVGLFSVTDTEKYAPYNPKSVAIHTDHSSIDEWIQTIKVALEHH</sequence>
<keyword evidence="1" id="KW-0328">Glycosyltransferase</keyword>
<name>A0A553E1T7_9FLAO</name>
<dbReference type="CDD" id="cd03789">
    <property type="entry name" value="GT9_LPS_heptosyltransferase"/>
    <property type="match status" value="1"/>
</dbReference>
<keyword evidence="4" id="KW-1185">Reference proteome</keyword>
<dbReference type="OrthoDB" id="9797795at2"/>
<evidence type="ECO:0000256" key="1">
    <source>
        <dbReference type="ARBA" id="ARBA00022676"/>
    </source>
</evidence>
<accession>A0A553E1T7</accession>
<dbReference type="InterPro" id="IPR051199">
    <property type="entry name" value="LPS_LOS_Heptosyltrfase"/>
</dbReference>
<protein>
    <submittedName>
        <fullName evidence="3">Glycosyltransferase family 9 protein</fullName>
    </submittedName>
</protein>
<dbReference type="Pfam" id="PF01075">
    <property type="entry name" value="Glyco_transf_9"/>
    <property type="match status" value="1"/>
</dbReference>
<evidence type="ECO:0000256" key="2">
    <source>
        <dbReference type="ARBA" id="ARBA00022679"/>
    </source>
</evidence>
<reference evidence="3 4" key="1">
    <citation type="submission" date="2019-07" db="EMBL/GenBank/DDBJ databases">
        <title>Novel species of Flavobacterium.</title>
        <authorList>
            <person name="Liu Q."/>
            <person name="Xin Y.-H."/>
        </authorList>
    </citation>
    <scope>NUCLEOTIDE SEQUENCE [LARGE SCALE GENOMIC DNA]</scope>
    <source>
        <strain evidence="3 4">LB1R34</strain>
    </source>
</reference>
<dbReference type="GO" id="GO:0005829">
    <property type="term" value="C:cytosol"/>
    <property type="evidence" value="ECO:0007669"/>
    <property type="project" value="TreeGrafter"/>
</dbReference>
<evidence type="ECO:0000313" key="3">
    <source>
        <dbReference type="EMBL" id="TRX39009.1"/>
    </source>
</evidence>
<comment type="caution">
    <text evidence="3">The sequence shown here is derived from an EMBL/GenBank/DDBJ whole genome shotgun (WGS) entry which is preliminary data.</text>
</comment>
<dbReference type="InterPro" id="IPR002201">
    <property type="entry name" value="Glyco_trans_9"/>
</dbReference>
<proteinExistence type="predicted"/>
<evidence type="ECO:0000313" key="4">
    <source>
        <dbReference type="Proteomes" id="UP000316371"/>
    </source>
</evidence>
<dbReference type="GO" id="GO:0009244">
    <property type="term" value="P:lipopolysaccharide core region biosynthetic process"/>
    <property type="evidence" value="ECO:0007669"/>
    <property type="project" value="TreeGrafter"/>
</dbReference>
<dbReference type="PANTHER" id="PTHR30160">
    <property type="entry name" value="TETRAACYLDISACCHARIDE 4'-KINASE-RELATED"/>
    <property type="match status" value="1"/>
</dbReference>
<keyword evidence="2 3" id="KW-0808">Transferase</keyword>